<dbReference type="EMBL" id="MU971360">
    <property type="protein sequence ID" value="KAK9238079.1"/>
    <property type="molecule type" value="Genomic_DNA"/>
</dbReference>
<evidence type="ECO:0000313" key="1">
    <source>
        <dbReference type="EMBL" id="KAK9238079.1"/>
    </source>
</evidence>
<organism evidence="1 2">
    <name type="scientific">Lipomyces kononenkoae</name>
    <name type="common">Yeast</name>
    <dbReference type="NCBI Taxonomy" id="34357"/>
    <lineage>
        <taxon>Eukaryota</taxon>
        <taxon>Fungi</taxon>
        <taxon>Dikarya</taxon>
        <taxon>Ascomycota</taxon>
        <taxon>Saccharomycotina</taxon>
        <taxon>Lipomycetes</taxon>
        <taxon>Lipomycetales</taxon>
        <taxon>Lipomycetaceae</taxon>
        <taxon>Lipomyces</taxon>
    </lineage>
</organism>
<accession>A0ACC3T3S2</accession>
<evidence type="ECO:0000313" key="2">
    <source>
        <dbReference type="Proteomes" id="UP001433508"/>
    </source>
</evidence>
<protein>
    <submittedName>
        <fullName evidence="1">Uncharacterized protein</fullName>
    </submittedName>
</protein>
<comment type="caution">
    <text evidence="1">The sequence shown here is derived from an EMBL/GenBank/DDBJ whole genome shotgun (WGS) entry which is preliminary data.</text>
</comment>
<dbReference type="Proteomes" id="UP001433508">
    <property type="component" value="Unassembled WGS sequence"/>
</dbReference>
<keyword evidence="2" id="KW-1185">Reference proteome</keyword>
<proteinExistence type="predicted"/>
<reference evidence="2" key="1">
    <citation type="journal article" date="2024" name="Front. Bioeng. Biotechnol.">
        <title>Genome-scale model development and genomic sequencing of the oleaginous clade Lipomyces.</title>
        <authorList>
            <person name="Czajka J.J."/>
            <person name="Han Y."/>
            <person name="Kim J."/>
            <person name="Mondo S.J."/>
            <person name="Hofstad B.A."/>
            <person name="Robles A."/>
            <person name="Haridas S."/>
            <person name="Riley R."/>
            <person name="LaButti K."/>
            <person name="Pangilinan J."/>
            <person name="Andreopoulos W."/>
            <person name="Lipzen A."/>
            <person name="Yan J."/>
            <person name="Wang M."/>
            <person name="Ng V."/>
            <person name="Grigoriev I.V."/>
            <person name="Spatafora J.W."/>
            <person name="Magnuson J.K."/>
            <person name="Baker S.E."/>
            <person name="Pomraning K.R."/>
        </authorList>
    </citation>
    <scope>NUCLEOTIDE SEQUENCE [LARGE SCALE GENOMIC DNA]</scope>
    <source>
        <strain evidence="2">CBS 7786</strain>
    </source>
</reference>
<sequence>MLYILRLAASNVQLAVVTVFHFLTGNYILRIPDPSLASRTMKTIVILGGSFAGVSTAHRILKQAVKIGPVKIILVTPNTHFYWNIAAPRALVPGQVGDDKIFRSIAAGFKKYPASQFELITASAQSLDFEAKKVEISGSAGSKTLDYDYLILATGSRTKKDLPLKTLDSTDATKDALHDFQAQVKKSKTIVIAGAGATGTEIAGELGFEYGRQKEIILLAGGPTILETAIPSVSKNAAKLLQDLKVDIKLQTTVIGAAKTTDGRQEIILSGGDKLITDLYIPTFGVAPNSSYVPGKYLNDNGRVKVDDNLNVKGVQDVWAIGDVSDLEPPQAFLADRQSAHLAKNIILILSNKTPLPYKQGIRGMGVQIGRKAATGHMGNMKLPGFLVNMLRKNLFMDKLGPTVNGSAF</sequence>
<gene>
    <name evidence="1" type="ORF">V1525DRAFT_387804</name>
</gene>
<name>A0ACC3T3S2_LIPKO</name>